<name>A0A318SUH7_9RHOB</name>
<dbReference type="InterPro" id="IPR035902">
    <property type="entry name" value="Nuc_phospho_transferase"/>
</dbReference>
<dbReference type="Pfam" id="PF02885">
    <property type="entry name" value="Glycos_trans_3N"/>
    <property type="match status" value="1"/>
</dbReference>
<keyword evidence="6" id="KW-1185">Reference proteome</keyword>
<dbReference type="InterPro" id="IPR005940">
    <property type="entry name" value="Anthranilate_Pribosyl_Tfrase"/>
</dbReference>
<protein>
    <submittedName>
        <fullName evidence="5">Anthranilate phosphoribosyltransferase</fullName>
    </submittedName>
</protein>
<keyword evidence="1 5" id="KW-0328">Glycosyltransferase</keyword>
<comment type="caution">
    <text evidence="5">The sequence shown here is derived from an EMBL/GenBank/DDBJ whole genome shotgun (WGS) entry which is preliminary data.</text>
</comment>
<reference evidence="5 6" key="1">
    <citation type="submission" date="2018-06" db="EMBL/GenBank/DDBJ databases">
        <title>Genomic Encyclopedia of Type Strains, Phase III (KMG-III): the genomes of soil and plant-associated and newly described type strains.</title>
        <authorList>
            <person name="Whitman W."/>
        </authorList>
    </citation>
    <scope>NUCLEOTIDE SEQUENCE [LARGE SCALE GENOMIC DNA]</scope>
    <source>
        <strain evidence="5 6">CECT 9025</strain>
    </source>
</reference>
<dbReference type="InterPro" id="IPR036320">
    <property type="entry name" value="Glycosyl_Trfase_fam3_N_dom_sf"/>
</dbReference>
<accession>A0A318SUH7</accession>
<organism evidence="5 6">
    <name type="scientific">Pseudoroseicyclus aestuarii</name>
    <dbReference type="NCBI Taxonomy" id="1795041"/>
    <lineage>
        <taxon>Bacteria</taxon>
        <taxon>Pseudomonadati</taxon>
        <taxon>Pseudomonadota</taxon>
        <taxon>Alphaproteobacteria</taxon>
        <taxon>Rhodobacterales</taxon>
        <taxon>Paracoccaceae</taxon>
        <taxon>Pseudoroseicyclus</taxon>
    </lineage>
</organism>
<evidence type="ECO:0000313" key="5">
    <source>
        <dbReference type="EMBL" id="PYE84029.1"/>
    </source>
</evidence>
<dbReference type="Proteomes" id="UP000248311">
    <property type="component" value="Unassembled WGS sequence"/>
</dbReference>
<dbReference type="SUPFAM" id="SSF47648">
    <property type="entry name" value="Nucleoside phosphorylase/phosphoribosyltransferase N-terminal domain"/>
    <property type="match status" value="1"/>
</dbReference>
<proteinExistence type="predicted"/>
<evidence type="ECO:0000256" key="2">
    <source>
        <dbReference type="ARBA" id="ARBA00022679"/>
    </source>
</evidence>
<evidence type="ECO:0000256" key="1">
    <source>
        <dbReference type="ARBA" id="ARBA00022676"/>
    </source>
</evidence>
<dbReference type="OrthoDB" id="8455878at2"/>
<keyword evidence="2 5" id="KW-0808">Transferase</keyword>
<dbReference type="PANTHER" id="PTHR43285:SF2">
    <property type="entry name" value="ANTHRANILATE PHOSPHORIBOSYLTRANSFERASE"/>
    <property type="match status" value="1"/>
</dbReference>
<gene>
    <name evidence="5" type="ORF">DFP88_103393</name>
</gene>
<sequence length="325" mass="34188">MTLRHAVATLGRGPGRSRSLDMAEAEAAMAEVLSGEAAPEALGALLMLLRMKGETADEVAGFTRAMRAALPDLPTPALDWPVYAAGRTRGLPWFLFAARRVAEAGHPVLLHGWTVNPAPLEAGLKAARIPVVTPGGAADALARHRIAFLPLEALSPALLRLLQLREVFGLRSCVNTCLRMLNPGAAPAMVQGVFHPSYRMLQAEAAQRLGQPSLTAIKGGGGEFERTPVKEVELIGLRGGHPWQATAPALLAETRRLADAEPDLAQLAAPDPGPFARAVIEGTAALAFDTLGLGADAAGASPLRMDLAPRPIPDAPLSRRQETAR</sequence>
<dbReference type="Gene3D" id="1.20.970.10">
    <property type="entry name" value="Transferase, Pyrimidine Nucleoside Phosphorylase, Chain C"/>
    <property type="match status" value="1"/>
</dbReference>
<dbReference type="SUPFAM" id="SSF52418">
    <property type="entry name" value="Nucleoside phosphorylase/phosphoribosyltransferase catalytic domain"/>
    <property type="match status" value="1"/>
</dbReference>
<feature type="domain" description="Glycosyl transferase family 3 N-terminal" evidence="4">
    <location>
        <begin position="10"/>
        <end position="68"/>
    </location>
</feature>
<evidence type="ECO:0000256" key="3">
    <source>
        <dbReference type="SAM" id="MobiDB-lite"/>
    </source>
</evidence>
<dbReference type="Gene3D" id="3.40.1030.10">
    <property type="entry name" value="Nucleoside phosphorylase/phosphoribosyltransferase catalytic domain"/>
    <property type="match status" value="1"/>
</dbReference>
<dbReference type="GO" id="GO:0000162">
    <property type="term" value="P:L-tryptophan biosynthetic process"/>
    <property type="evidence" value="ECO:0007669"/>
    <property type="project" value="InterPro"/>
</dbReference>
<evidence type="ECO:0000259" key="4">
    <source>
        <dbReference type="Pfam" id="PF02885"/>
    </source>
</evidence>
<evidence type="ECO:0000313" key="6">
    <source>
        <dbReference type="Proteomes" id="UP000248311"/>
    </source>
</evidence>
<dbReference type="EMBL" id="QJTE01000003">
    <property type="protein sequence ID" value="PYE84029.1"/>
    <property type="molecule type" value="Genomic_DNA"/>
</dbReference>
<dbReference type="GO" id="GO:0004048">
    <property type="term" value="F:anthranilate phosphoribosyltransferase activity"/>
    <property type="evidence" value="ECO:0007669"/>
    <property type="project" value="InterPro"/>
</dbReference>
<dbReference type="PANTHER" id="PTHR43285">
    <property type="entry name" value="ANTHRANILATE PHOSPHORIBOSYLTRANSFERASE"/>
    <property type="match status" value="1"/>
</dbReference>
<dbReference type="GO" id="GO:0005829">
    <property type="term" value="C:cytosol"/>
    <property type="evidence" value="ECO:0007669"/>
    <property type="project" value="TreeGrafter"/>
</dbReference>
<feature type="region of interest" description="Disordered" evidence="3">
    <location>
        <begin position="302"/>
        <end position="325"/>
    </location>
</feature>
<dbReference type="AlphaFoldDB" id="A0A318SUH7"/>
<dbReference type="InterPro" id="IPR017459">
    <property type="entry name" value="Glycosyl_Trfase_fam3_N_dom"/>
</dbReference>
<dbReference type="NCBIfam" id="NF006564">
    <property type="entry name" value="PRK09071.1"/>
    <property type="match status" value="1"/>
</dbReference>
<dbReference type="RefSeq" id="WP_110814570.1">
    <property type="nucleotide sequence ID" value="NZ_QJTE01000003.1"/>
</dbReference>